<reference evidence="4 5" key="1">
    <citation type="submission" date="2017-05" db="EMBL/GenBank/DDBJ databases">
        <title>The Genome Sequence of Enterococcus faecium 7H8_DIV0219.</title>
        <authorList>
            <consortium name="The Broad Institute Genomics Platform"/>
            <consortium name="The Broad Institute Genomic Center for Infectious Diseases"/>
            <person name="Earl A."/>
            <person name="Manson A."/>
            <person name="Schwartman J."/>
            <person name="Gilmore M."/>
            <person name="Abouelleil A."/>
            <person name="Cao P."/>
            <person name="Chapman S."/>
            <person name="Cusick C."/>
            <person name="Shea T."/>
            <person name="Young S."/>
            <person name="Neafsey D."/>
            <person name="Nusbaum C."/>
            <person name="Birren B."/>
        </authorList>
    </citation>
    <scope>NUCLEOTIDE SEQUENCE [LARGE SCALE GENOMIC DNA]</scope>
    <source>
        <strain evidence="4 5">7H8_DIV0219</strain>
    </source>
</reference>
<dbReference type="Gene3D" id="3.40.50.1360">
    <property type="match status" value="1"/>
</dbReference>
<keyword evidence="2" id="KW-0804">Transcription</keyword>
<dbReference type="PROSITE" id="PS51000">
    <property type="entry name" value="HTH_DEOR_2"/>
    <property type="match status" value="1"/>
</dbReference>
<dbReference type="SMART" id="SM01134">
    <property type="entry name" value="DeoRC"/>
    <property type="match status" value="1"/>
</dbReference>
<gene>
    <name evidence="4" type="ORF">A5810_003099</name>
</gene>
<dbReference type="InterPro" id="IPR001034">
    <property type="entry name" value="DeoR_HTH"/>
</dbReference>
<protein>
    <recommendedName>
        <fullName evidence="3">HTH deoR-type domain-containing protein</fullName>
    </recommendedName>
</protein>
<comment type="caution">
    <text evidence="4">The sequence shown here is derived from an EMBL/GenBank/DDBJ whole genome shotgun (WGS) entry which is preliminary data.</text>
</comment>
<dbReference type="Proteomes" id="UP000194885">
    <property type="component" value="Unassembled WGS sequence"/>
</dbReference>
<dbReference type="InterPro" id="IPR050313">
    <property type="entry name" value="Carb_Metab_HTH_regulators"/>
</dbReference>
<dbReference type="SUPFAM" id="SSF100950">
    <property type="entry name" value="NagB/RpiA/CoA transferase-like"/>
    <property type="match status" value="1"/>
</dbReference>
<dbReference type="InterPro" id="IPR014036">
    <property type="entry name" value="DeoR-like_C"/>
</dbReference>
<dbReference type="GO" id="GO:0003700">
    <property type="term" value="F:DNA-binding transcription factor activity"/>
    <property type="evidence" value="ECO:0007669"/>
    <property type="project" value="InterPro"/>
</dbReference>
<dbReference type="SUPFAM" id="SSF46785">
    <property type="entry name" value="Winged helix' DNA-binding domain"/>
    <property type="match status" value="1"/>
</dbReference>
<sequence length="245" mass="27239">MIPYERQEKIVEILNQKELLRIDELQKYIPEISISTLRRDLKELEKKNKVHLLAGGAVKLMSSTTELPISAKTNLQKKEKDYIAKVAAKQINDGDTIYLDSGSTCSALLREIVTKKIHIITTNTDALSLSGDFSCDITLLGGAFNPLISSLSGPLTEENIKKYIFDKAFLGANGIDLKFGITTPDYIESSKKIAVLGQARVPYLLCDSSKFHKVSTVKAFDLKDVTLISDKSDKKLVKEMKIISK</sequence>
<evidence type="ECO:0000259" key="3">
    <source>
        <dbReference type="PROSITE" id="PS51000"/>
    </source>
</evidence>
<evidence type="ECO:0000313" key="4">
    <source>
        <dbReference type="EMBL" id="OTN83791.1"/>
    </source>
</evidence>
<organism evidence="4 5">
    <name type="scientific">Enterococcus faecium</name>
    <name type="common">Streptococcus faecium</name>
    <dbReference type="NCBI Taxonomy" id="1352"/>
    <lineage>
        <taxon>Bacteria</taxon>
        <taxon>Bacillati</taxon>
        <taxon>Bacillota</taxon>
        <taxon>Bacilli</taxon>
        <taxon>Lactobacillales</taxon>
        <taxon>Enterococcaceae</taxon>
        <taxon>Enterococcus</taxon>
    </lineage>
</organism>
<dbReference type="PANTHER" id="PTHR30363">
    <property type="entry name" value="HTH-TYPE TRANSCRIPTIONAL REGULATOR SRLR-RELATED"/>
    <property type="match status" value="1"/>
</dbReference>
<accession>A0A242ARU0</accession>
<evidence type="ECO:0000256" key="1">
    <source>
        <dbReference type="ARBA" id="ARBA00023015"/>
    </source>
</evidence>
<dbReference type="RefSeq" id="WP_086324002.1">
    <property type="nucleotide sequence ID" value="NZ_NGKW01000024.1"/>
</dbReference>
<feature type="domain" description="HTH deoR-type" evidence="3">
    <location>
        <begin position="3"/>
        <end position="59"/>
    </location>
</feature>
<name>A0A242ARU0_ENTFC</name>
<dbReference type="AlphaFoldDB" id="A0A242ARU0"/>
<dbReference type="Pfam" id="PF00455">
    <property type="entry name" value="DeoRC"/>
    <property type="match status" value="1"/>
</dbReference>
<evidence type="ECO:0000313" key="5">
    <source>
        <dbReference type="Proteomes" id="UP000194885"/>
    </source>
</evidence>
<proteinExistence type="predicted"/>
<dbReference type="PANTHER" id="PTHR30363:SF44">
    <property type="entry name" value="AGA OPERON TRANSCRIPTIONAL REPRESSOR-RELATED"/>
    <property type="match status" value="1"/>
</dbReference>
<dbReference type="Pfam" id="PF08220">
    <property type="entry name" value="HTH_DeoR"/>
    <property type="match status" value="1"/>
</dbReference>
<keyword evidence="1" id="KW-0805">Transcription regulation</keyword>
<evidence type="ECO:0000256" key="2">
    <source>
        <dbReference type="ARBA" id="ARBA00023163"/>
    </source>
</evidence>
<dbReference type="InterPro" id="IPR036390">
    <property type="entry name" value="WH_DNA-bd_sf"/>
</dbReference>
<dbReference type="InterPro" id="IPR037171">
    <property type="entry name" value="NagB/RpiA_transferase-like"/>
</dbReference>
<dbReference type="SMART" id="SM00420">
    <property type="entry name" value="HTH_DEOR"/>
    <property type="match status" value="1"/>
</dbReference>
<dbReference type="EMBL" id="NGKW01000024">
    <property type="protein sequence ID" value="OTN83791.1"/>
    <property type="molecule type" value="Genomic_DNA"/>
</dbReference>